<feature type="transmembrane region" description="Helical" evidence="11">
    <location>
        <begin position="133"/>
        <end position="150"/>
    </location>
</feature>
<evidence type="ECO:0000256" key="5">
    <source>
        <dbReference type="ARBA" id="ARBA00022692"/>
    </source>
</evidence>
<evidence type="ECO:0000313" key="15">
    <source>
        <dbReference type="Proteomes" id="UP000236893"/>
    </source>
</evidence>
<dbReference type="Pfam" id="PF02705">
    <property type="entry name" value="K_trans"/>
    <property type="match status" value="1"/>
</dbReference>
<keyword evidence="2 11" id="KW-0813">Transport</keyword>
<protein>
    <recommendedName>
        <fullName evidence="11">Probable potassium transport system protein Kup</fullName>
    </recommendedName>
</protein>
<dbReference type="RefSeq" id="WP_103787564.1">
    <property type="nucleotide sequence ID" value="NZ_PQVF01000002.1"/>
</dbReference>
<dbReference type="Proteomes" id="UP000236893">
    <property type="component" value="Unassembled WGS sequence"/>
</dbReference>
<comment type="similarity">
    <text evidence="11">Belongs to the HAK/KUP transporter (TC 2.A.72) family.</text>
</comment>
<feature type="transmembrane region" description="Helical" evidence="11">
    <location>
        <begin position="47"/>
        <end position="71"/>
    </location>
</feature>
<comment type="caution">
    <text evidence="11">Lacks conserved residue(s) required for the propagation of feature annotation.</text>
</comment>
<dbReference type="GO" id="GO:0005886">
    <property type="term" value="C:plasma membrane"/>
    <property type="evidence" value="ECO:0007669"/>
    <property type="project" value="UniProtKB-SubCell"/>
</dbReference>
<dbReference type="InterPro" id="IPR053952">
    <property type="entry name" value="K_trans_C"/>
</dbReference>
<dbReference type="OrthoDB" id="9805577at2"/>
<name>A0A2S5A738_9SPHI</name>
<evidence type="ECO:0000256" key="9">
    <source>
        <dbReference type="ARBA" id="ARBA00023065"/>
    </source>
</evidence>
<evidence type="ECO:0000256" key="7">
    <source>
        <dbReference type="ARBA" id="ARBA00022958"/>
    </source>
</evidence>
<comment type="catalytic activity">
    <reaction evidence="11">
        <text>K(+)(in) + H(+)(in) = K(+)(out) + H(+)(out)</text>
        <dbReference type="Rhea" id="RHEA:28490"/>
        <dbReference type="ChEBI" id="CHEBI:15378"/>
        <dbReference type="ChEBI" id="CHEBI:29103"/>
    </reaction>
</comment>
<accession>A0A2S5A738</accession>
<evidence type="ECO:0000256" key="10">
    <source>
        <dbReference type="ARBA" id="ARBA00023136"/>
    </source>
</evidence>
<evidence type="ECO:0000256" key="11">
    <source>
        <dbReference type="HAMAP-Rule" id="MF_01522"/>
    </source>
</evidence>
<comment type="function">
    <text evidence="11">Transport of potassium into the cell. Likely operates as a K(+):H(+) symporter.</text>
</comment>
<keyword evidence="10 11" id="KW-0472">Membrane</keyword>
<dbReference type="Pfam" id="PF22776">
    <property type="entry name" value="K_trans_C"/>
    <property type="match status" value="1"/>
</dbReference>
<evidence type="ECO:0000256" key="3">
    <source>
        <dbReference type="ARBA" id="ARBA00022475"/>
    </source>
</evidence>
<dbReference type="InterPro" id="IPR053951">
    <property type="entry name" value="K_trans_N"/>
</dbReference>
<dbReference type="EMBL" id="PQVF01000002">
    <property type="protein sequence ID" value="POY38334.1"/>
    <property type="molecule type" value="Genomic_DNA"/>
</dbReference>
<feature type="transmembrane region" description="Helical" evidence="11">
    <location>
        <begin position="162"/>
        <end position="182"/>
    </location>
</feature>
<feature type="transmembrane region" description="Helical" evidence="11">
    <location>
        <begin position="333"/>
        <end position="353"/>
    </location>
</feature>
<keyword evidence="9 11" id="KW-0406">Ion transport</keyword>
<dbReference type="GO" id="GO:0015079">
    <property type="term" value="F:potassium ion transmembrane transporter activity"/>
    <property type="evidence" value="ECO:0007669"/>
    <property type="project" value="UniProtKB-UniRule"/>
</dbReference>
<keyword evidence="3 11" id="KW-1003">Cell membrane</keyword>
<feature type="domain" description="K+ potassium transporter integral membrane" evidence="12">
    <location>
        <begin position="15"/>
        <end position="452"/>
    </location>
</feature>
<feature type="transmembrane region" description="Helical" evidence="11">
    <location>
        <begin position="283"/>
        <end position="312"/>
    </location>
</feature>
<keyword evidence="8 11" id="KW-1133">Transmembrane helix</keyword>
<evidence type="ECO:0000256" key="1">
    <source>
        <dbReference type="ARBA" id="ARBA00004141"/>
    </source>
</evidence>
<dbReference type="GO" id="GO:0015293">
    <property type="term" value="F:symporter activity"/>
    <property type="evidence" value="ECO:0007669"/>
    <property type="project" value="UniProtKB-UniRule"/>
</dbReference>
<comment type="caution">
    <text evidence="14">The sequence shown here is derived from an EMBL/GenBank/DDBJ whole genome shotgun (WGS) entry which is preliminary data.</text>
</comment>
<keyword evidence="4 11" id="KW-0633">Potassium transport</keyword>
<dbReference type="PANTHER" id="PTHR30540">
    <property type="entry name" value="OSMOTIC STRESS POTASSIUM TRANSPORTER"/>
    <property type="match status" value="1"/>
</dbReference>
<evidence type="ECO:0000259" key="13">
    <source>
        <dbReference type="Pfam" id="PF22776"/>
    </source>
</evidence>
<dbReference type="HAMAP" id="MF_01522">
    <property type="entry name" value="Kup"/>
    <property type="match status" value="1"/>
</dbReference>
<reference evidence="14 15" key="1">
    <citation type="submission" date="2018-01" db="EMBL/GenBank/DDBJ databases">
        <authorList>
            <person name="Gaut B.S."/>
            <person name="Morton B.R."/>
            <person name="Clegg M.T."/>
            <person name="Duvall M.R."/>
        </authorList>
    </citation>
    <scope>NUCLEOTIDE SEQUENCE [LARGE SCALE GENOMIC DNA]</scope>
    <source>
        <strain evidence="14 15">HR-AV</strain>
    </source>
</reference>
<sequence length="670" mass="75330">MSSHKLNRLSAAGLLISLGIIYGDIGTSPLYVFKAIISGRPVEEALVLGGISCVFWTLTLQTTLKYVIVTLQADNKGEGGIFSLFSLVRRKARWLVIPAMIGGCALLADGIITPPITVTSAIEGLKLVNGLEHVPVIPVVLIIITILFFIQQFGTNIVGKAFGPIMFVWFSTLGVLGVMQLVHNPMVLKALNPYWAYKILFEYSINGNAQGFLILGAVFLCTTGAEALYSDLGHCGKHNIRVSWSYVKVMLILNYLGQGAWLLKTNLGKIVDENPFYGMMPDQFRLFGIALATAAAIVASQALISGSFTLISEAVRMNLWPKVRINYPSESKGQLYVPSVNWLLWAGCCFVVLHFEESGKMEAAYGLSITIAMLMTTILMCVFLLKKKVALPIVVLFVGMYIVVEGAFLVGNASKFMEGGYFTVILGSLIFSVMWTWFKARKIKNRYVKFVEIEDYFEIIEDLSKDESVSKYSSQLVYLTSANFDSEIESKIIYSILQKQPKRADVYWLVHVDVLDEPYKKEYRVMEMVPGVLYRIDFRLGFREGQRINILFRKVVEDMVKRKEVNITSQYRSLRKHNLVGDFRFVVLEKILSDPRALPFVERITMYYYFILKKLSLSEEKGFGLDMSSVTVEKVPLVLATTENVEIKRVNYDSGNGVDLHFQATHHQTI</sequence>
<evidence type="ECO:0000256" key="4">
    <source>
        <dbReference type="ARBA" id="ARBA00022538"/>
    </source>
</evidence>
<feature type="transmembrane region" description="Helical" evidence="11">
    <location>
        <begin position="392"/>
        <end position="413"/>
    </location>
</feature>
<feature type="transmembrane region" description="Helical" evidence="11">
    <location>
        <begin position="365"/>
        <end position="385"/>
    </location>
</feature>
<feature type="domain" description="K+ potassium transporter C-terminal" evidence="13">
    <location>
        <begin position="475"/>
        <end position="630"/>
    </location>
</feature>
<feature type="transmembrane region" description="Helical" evidence="11">
    <location>
        <begin position="244"/>
        <end position="263"/>
    </location>
</feature>
<keyword evidence="6 11" id="KW-0769">Symport</keyword>
<evidence type="ECO:0000313" key="14">
    <source>
        <dbReference type="EMBL" id="POY38334.1"/>
    </source>
</evidence>
<evidence type="ECO:0000256" key="2">
    <source>
        <dbReference type="ARBA" id="ARBA00022448"/>
    </source>
</evidence>
<feature type="transmembrane region" description="Helical" evidence="11">
    <location>
        <begin position="92"/>
        <end position="113"/>
    </location>
</feature>
<keyword evidence="15" id="KW-1185">Reference proteome</keyword>
<dbReference type="PANTHER" id="PTHR30540:SF83">
    <property type="entry name" value="K+ POTASSIUM TRANSPORTER"/>
    <property type="match status" value="1"/>
</dbReference>
<evidence type="ECO:0000256" key="6">
    <source>
        <dbReference type="ARBA" id="ARBA00022847"/>
    </source>
</evidence>
<dbReference type="InterPro" id="IPR003855">
    <property type="entry name" value="K+_transporter"/>
</dbReference>
<feature type="transmembrane region" description="Helical" evidence="11">
    <location>
        <begin position="419"/>
        <end position="438"/>
    </location>
</feature>
<proteinExistence type="inferred from homology"/>
<keyword evidence="7 11" id="KW-0630">Potassium</keyword>
<dbReference type="InterPro" id="IPR023051">
    <property type="entry name" value="Kup"/>
</dbReference>
<dbReference type="AlphaFoldDB" id="A0A2S5A738"/>
<comment type="subcellular location">
    <subcellularLocation>
        <location evidence="11">Cell membrane</location>
        <topology evidence="11">Multi-pass membrane protein</topology>
    </subcellularLocation>
    <subcellularLocation>
        <location evidence="1">Membrane</location>
        <topology evidence="1">Multi-pass membrane protein</topology>
    </subcellularLocation>
</comment>
<keyword evidence="5 11" id="KW-0812">Transmembrane</keyword>
<gene>
    <name evidence="11" type="primary">kup</name>
    <name evidence="14" type="ORF">C3K47_02750</name>
</gene>
<evidence type="ECO:0000256" key="8">
    <source>
        <dbReference type="ARBA" id="ARBA00022989"/>
    </source>
</evidence>
<organism evidence="14 15">
    <name type="scientific">Solitalea longa</name>
    <dbReference type="NCBI Taxonomy" id="2079460"/>
    <lineage>
        <taxon>Bacteria</taxon>
        <taxon>Pseudomonadati</taxon>
        <taxon>Bacteroidota</taxon>
        <taxon>Sphingobacteriia</taxon>
        <taxon>Sphingobacteriales</taxon>
        <taxon>Sphingobacteriaceae</taxon>
        <taxon>Solitalea</taxon>
    </lineage>
</organism>
<evidence type="ECO:0000259" key="12">
    <source>
        <dbReference type="Pfam" id="PF02705"/>
    </source>
</evidence>